<reference evidence="2" key="2">
    <citation type="submission" date="2022-01" db="EMBL/GenBank/DDBJ databases">
        <authorList>
            <person name="Yamashiro T."/>
            <person name="Shiraishi A."/>
            <person name="Satake H."/>
            <person name="Nakayama K."/>
        </authorList>
    </citation>
    <scope>NUCLEOTIDE SEQUENCE</scope>
</reference>
<keyword evidence="1" id="KW-0812">Transmembrane</keyword>
<dbReference type="Proteomes" id="UP001151760">
    <property type="component" value="Unassembled WGS sequence"/>
</dbReference>
<feature type="transmembrane region" description="Helical" evidence="1">
    <location>
        <begin position="43"/>
        <end position="62"/>
    </location>
</feature>
<gene>
    <name evidence="2" type="ORF">Tco_1016336</name>
</gene>
<comment type="caution">
    <text evidence="2">The sequence shown here is derived from an EMBL/GenBank/DDBJ whole genome shotgun (WGS) entry which is preliminary data.</text>
</comment>
<evidence type="ECO:0000313" key="3">
    <source>
        <dbReference type="Proteomes" id="UP001151760"/>
    </source>
</evidence>
<keyword evidence="3" id="KW-1185">Reference proteome</keyword>
<proteinExistence type="predicted"/>
<reference evidence="2" key="1">
    <citation type="journal article" date="2022" name="Int. J. Mol. Sci.">
        <title>Draft Genome of Tanacetum Coccineum: Genomic Comparison of Closely Related Tanacetum-Family Plants.</title>
        <authorList>
            <person name="Yamashiro T."/>
            <person name="Shiraishi A."/>
            <person name="Nakayama K."/>
            <person name="Satake H."/>
        </authorList>
    </citation>
    <scope>NUCLEOTIDE SEQUENCE</scope>
</reference>
<sequence length="96" mass="10844">MKFRHPSPTAGHPTTAGHHVAAVGKLFRRSFLMKSKMVPLRPIYPFIILTLLHSPLSNLRLLSHRNQHHHRRHSATILTVIIITIPSSPPPEKGKD</sequence>
<dbReference type="EMBL" id="BQNB010017583">
    <property type="protein sequence ID" value="GJT64856.1"/>
    <property type="molecule type" value="Genomic_DNA"/>
</dbReference>
<evidence type="ECO:0000313" key="2">
    <source>
        <dbReference type="EMBL" id="GJT64856.1"/>
    </source>
</evidence>
<keyword evidence="1" id="KW-1133">Transmembrane helix</keyword>
<evidence type="ECO:0000256" key="1">
    <source>
        <dbReference type="SAM" id="Phobius"/>
    </source>
</evidence>
<organism evidence="2 3">
    <name type="scientific">Tanacetum coccineum</name>
    <dbReference type="NCBI Taxonomy" id="301880"/>
    <lineage>
        <taxon>Eukaryota</taxon>
        <taxon>Viridiplantae</taxon>
        <taxon>Streptophyta</taxon>
        <taxon>Embryophyta</taxon>
        <taxon>Tracheophyta</taxon>
        <taxon>Spermatophyta</taxon>
        <taxon>Magnoliopsida</taxon>
        <taxon>eudicotyledons</taxon>
        <taxon>Gunneridae</taxon>
        <taxon>Pentapetalae</taxon>
        <taxon>asterids</taxon>
        <taxon>campanulids</taxon>
        <taxon>Asterales</taxon>
        <taxon>Asteraceae</taxon>
        <taxon>Asteroideae</taxon>
        <taxon>Anthemideae</taxon>
        <taxon>Anthemidinae</taxon>
        <taxon>Tanacetum</taxon>
    </lineage>
</organism>
<name>A0ABQ5FNB7_9ASTR</name>
<accession>A0ABQ5FNB7</accession>
<keyword evidence="1" id="KW-0472">Membrane</keyword>
<protein>
    <submittedName>
        <fullName evidence="2">Uncharacterized protein</fullName>
    </submittedName>
</protein>